<dbReference type="Pfam" id="PF10119">
    <property type="entry name" value="MethyTransf_Reg"/>
    <property type="match status" value="1"/>
</dbReference>
<keyword evidence="4" id="KW-0808">Transferase</keyword>
<evidence type="ECO:0000313" key="5">
    <source>
        <dbReference type="Proteomes" id="UP000094769"/>
    </source>
</evidence>
<dbReference type="Pfam" id="PF21782">
    <property type="entry name" value="WHD_PKMT"/>
    <property type="match status" value="1"/>
</dbReference>
<dbReference type="InterPro" id="IPR041698">
    <property type="entry name" value="Methyltransf_25"/>
</dbReference>
<dbReference type="GO" id="GO:0032259">
    <property type="term" value="P:methylation"/>
    <property type="evidence" value="ECO:0007669"/>
    <property type="project" value="UniProtKB-KW"/>
</dbReference>
<dbReference type="InterPro" id="IPR029063">
    <property type="entry name" value="SAM-dependent_MTases_sf"/>
</dbReference>
<dbReference type="RefSeq" id="WP_069124860.1">
    <property type="nucleotide sequence ID" value="NZ_MARB01000011.1"/>
</dbReference>
<proteinExistence type="predicted"/>
<dbReference type="Pfam" id="PF13649">
    <property type="entry name" value="Methyltransf_25"/>
    <property type="match status" value="1"/>
</dbReference>
<dbReference type="InterPro" id="IPR050723">
    <property type="entry name" value="CFA/CMAS"/>
</dbReference>
<reference evidence="4 5" key="1">
    <citation type="submission" date="2016-06" db="EMBL/GenBank/DDBJ databases">
        <title>Genome sequence of endosymbiont of Candidatus Endolucinida thiodiazotropha.</title>
        <authorList>
            <person name="Poehlein A."/>
            <person name="Koenig S."/>
            <person name="Heiden S.E."/>
            <person name="Thuermer A."/>
            <person name="Voget S."/>
            <person name="Daniel R."/>
            <person name="Markert S."/>
            <person name="Gros O."/>
            <person name="Schweder T."/>
        </authorList>
    </citation>
    <scope>NUCLEOTIDE SEQUENCE [LARGE SCALE GENOMIC DNA]</scope>
    <source>
        <strain evidence="4 5">COS</strain>
    </source>
</reference>
<dbReference type="Proteomes" id="UP000094769">
    <property type="component" value="Unassembled WGS sequence"/>
</dbReference>
<dbReference type="GO" id="GO:0008168">
    <property type="term" value="F:methyltransferase activity"/>
    <property type="evidence" value="ECO:0007669"/>
    <property type="project" value="UniProtKB-KW"/>
</dbReference>
<dbReference type="SUPFAM" id="SSF53335">
    <property type="entry name" value="S-adenosyl-L-methionine-dependent methyltransferases"/>
    <property type="match status" value="1"/>
</dbReference>
<name>A0A7Z0VLI2_9GAMM</name>
<accession>A0A7Z0VLI2</accession>
<comment type="caution">
    <text evidence="4">The sequence shown here is derived from an EMBL/GenBank/DDBJ whole genome shotgun (WGS) entry which is preliminary data.</text>
</comment>
<feature type="domain" description="PKMT C-terminal winged helix" evidence="3">
    <location>
        <begin position="425"/>
        <end position="515"/>
    </location>
</feature>
<dbReference type="Gene3D" id="3.40.50.150">
    <property type="entry name" value="Vaccinia Virus protein VP39"/>
    <property type="match status" value="1"/>
</dbReference>
<keyword evidence="4" id="KW-0489">Methyltransferase</keyword>
<feature type="domain" description="Methyltransferase" evidence="2">
    <location>
        <begin position="44"/>
        <end position="141"/>
    </location>
</feature>
<dbReference type="CDD" id="cd02440">
    <property type="entry name" value="AdoMet_MTases"/>
    <property type="match status" value="1"/>
</dbReference>
<evidence type="ECO:0000259" key="1">
    <source>
        <dbReference type="Pfam" id="PF10119"/>
    </source>
</evidence>
<dbReference type="EMBL" id="MARB01000011">
    <property type="protein sequence ID" value="ODJ87560.1"/>
    <property type="molecule type" value="Genomic_DNA"/>
</dbReference>
<evidence type="ECO:0000313" key="4">
    <source>
        <dbReference type="EMBL" id="ODJ87560.1"/>
    </source>
</evidence>
<organism evidence="4 5">
    <name type="scientific">Candidatus Thiodiazotropha endolucinida</name>
    <dbReference type="NCBI Taxonomy" id="1655433"/>
    <lineage>
        <taxon>Bacteria</taxon>
        <taxon>Pseudomonadati</taxon>
        <taxon>Pseudomonadota</taxon>
        <taxon>Gammaproteobacteria</taxon>
        <taxon>Chromatiales</taxon>
        <taxon>Sedimenticolaceae</taxon>
        <taxon>Candidatus Thiodiazotropha</taxon>
    </lineage>
</organism>
<gene>
    <name evidence="4" type="ORF">CODIS_22710</name>
</gene>
<dbReference type="AlphaFoldDB" id="A0A7Z0VLI2"/>
<evidence type="ECO:0000259" key="3">
    <source>
        <dbReference type="Pfam" id="PF21782"/>
    </source>
</evidence>
<evidence type="ECO:0000259" key="2">
    <source>
        <dbReference type="Pfam" id="PF13649"/>
    </source>
</evidence>
<dbReference type="PANTHER" id="PTHR43667:SF2">
    <property type="entry name" value="FATTY ACID C-METHYL TRANSFERASE"/>
    <property type="match status" value="1"/>
</dbReference>
<dbReference type="PANTHER" id="PTHR43667">
    <property type="entry name" value="CYCLOPROPANE-FATTY-ACYL-PHOSPHOLIPID SYNTHASE"/>
    <property type="match status" value="1"/>
</dbReference>
<feature type="domain" description="Methyltransferase regulatory" evidence="1">
    <location>
        <begin position="214"/>
        <end position="295"/>
    </location>
</feature>
<dbReference type="InterPro" id="IPR048976">
    <property type="entry name" value="WHD_PKMT"/>
</dbReference>
<dbReference type="InterPro" id="IPR018773">
    <property type="entry name" value="MeTrfase_reg_dom_prd"/>
</dbReference>
<sequence>MSIADSYDAIPYESTPLPETHPGHLACLARLYGIDSVPPSKCNVLELGCACGGNLIPMAARLPDSYFLGIELSPEQAQEGASRIAELGLSNCDIRQADILDLQDEGLSFDYIITHGVYSWAPPEVRARIIELSSRLLSPQGVAYISYNSYPGWRMRGMLRDMLLYQVRNIQSPRARLDAAQNYLDLLEAGLGGSEQALLYYLKDEIERIRHAHPSYLYHEYLETYNEPVLLTDFISEANKHGLDYVGDIVLEMQFPGYLGEEAERFLNMIDDPIERLQQADFLLNRSFHQSLLCHKARQPSRSPDIQQLRNFAWIADLRPPKKLDLRRNKPAPFRHSEGQKYEIAHPLTKAGIALLTDCFPTPVSFAELVSRAAEWVRGDGGDHFATQENEMLNEMLMLYAKGILHARPIDMVGDTVGLPDWQMDAVARLGILRGDGHIPTIHHAGIHLDQFAARVIRYIDGATDKEKLLHKLLEDFKPGGDLAGLVDSRLSADELIAHLDHHLERLLAMFRKHGVLG</sequence>
<dbReference type="OrthoDB" id="323463at2"/>
<protein>
    <submittedName>
        <fullName evidence="4">tRNA (Guanine-N(7)-)-methyltransferase</fullName>
    </submittedName>
</protein>
<keyword evidence="5" id="KW-1185">Reference proteome</keyword>